<sequence>MGDLSSKIGWIVTGLFTLGSTIISLWLVFKHLTWYTNKHEQRFIVRILFMVPIYSIVSFASFLFWDNSTPLLLIRDCYESTVLTSFFYLLLLYVSPSEEEQKVIFQKVGISKDNDREAIRQGLPTKKWMFPLSSVRSKPKDGLYFLQIMKWGILQYCFIRPITTLVAVILDYLGLYCESSWSPGWGYVYITIIVSVSVSIAMYCLIQVYVPVSGRLAPHKPLLKLFAIKAVVFLTFWQATFLSILSLFGVVKDTKYMTADDINIGIGAIAETVEMTIFALLHIKAFSYKPYRDLSHSDDSSTSLAPDDKDKCKNVEKKMTRLGALVHAFDFRETLREMVNGCAYILHRTRGVETDKLARRIRLKDELFNYSGIQNTGNNGQRSNSGRITTDLNNVRHSFNRQASNKIYKGTYKGIPHFESRLWQPSHIETWSGEKLYSDPAGEYPSFSEYHRATEAREGQSSSQYQGNDYRTASLIRKNDTISNYYPDSLTSSPRPLEDPVLSRILTKQAQSEGSGPTLMTSLSNCYHPWLTTSGFTVSTMSPCAPLGKHDHHAPSYQERSQEGSIHDVRTDIQQRDSRHHRELAFHEEFARDYVDHDNNLSQEKNKQLPLTPEKPSNEGITLRLVASRIYPVSSASRGYKSNS</sequence>
<feature type="compositionally biased region" description="Basic and acidic residues" evidence="5">
    <location>
        <begin position="597"/>
        <end position="607"/>
    </location>
</feature>
<feature type="transmembrane region" description="Helical" evidence="6">
    <location>
        <begin position="187"/>
        <end position="210"/>
    </location>
</feature>
<feature type="transmembrane region" description="Helical" evidence="6">
    <location>
        <begin position="12"/>
        <end position="32"/>
    </location>
</feature>
<evidence type="ECO:0000256" key="1">
    <source>
        <dbReference type="ARBA" id="ARBA00004141"/>
    </source>
</evidence>
<dbReference type="PANTHER" id="PTHR23423">
    <property type="entry name" value="ORGANIC SOLUTE TRANSPORTER-RELATED"/>
    <property type="match status" value="1"/>
</dbReference>
<evidence type="ECO:0000256" key="4">
    <source>
        <dbReference type="ARBA" id="ARBA00023136"/>
    </source>
</evidence>
<dbReference type="Pfam" id="PF03619">
    <property type="entry name" value="Solute_trans_a"/>
    <property type="match status" value="1"/>
</dbReference>
<feature type="region of interest" description="Disordered" evidence="5">
    <location>
        <begin position="597"/>
        <end position="620"/>
    </location>
</feature>
<keyword evidence="2 6" id="KW-0812">Transmembrane</keyword>
<comment type="caution">
    <text evidence="7">The sequence shown here is derived from an EMBL/GenBank/DDBJ whole genome shotgun (WGS) entry which is preliminary data.</text>
</comment>
<keyword evidence="4 6" id="KW-0472">Membrane</keyword>
<protein>
    <submittedName>
        <fullName evidence="7">Uncharacterized protein</fullName>
    </submittedName>
</protein>
<dbReference type="SMART" id="SM01417">
    <property type="entry name" value="Solute_trans_a"/>
    <property type="match status" value="1"/>
</dbReference>
<evidence type="ECO:0000256" key="2">
    <source>
        <dbReference type="ARBA" id="ARBA00022692"/>
    </source>
</evidence>
<feature type="transmembrane region" description="Helical" evidence="6">
    <location>
        <begin position="153"/>
        <end position="175"/>
    </location>
</feature>
<evidence type="ECO:0000256" key="6">
    <source>
        <dbReference type="SAM" id="Phobius"/>
    </source>
</evidence>
<feature type="transmembrane region" description="Helical" evidence="6">
    <location>
        <begin position="77"/>
        <end position="94"/>
    </location>
</feature>
<dbReference type="AlphaFoldDB" id="A0A286UIX7"/>
<reference evidence="7 8" key="1">
    <citation type="journal article" date="2017" name="Mol. Ecol.">
        <title>Comparative and population genomic landscape of Phellinus noxius: A hypervariable fungus causing root rot in trees.</title>
        <authorList>
            <person name="Chung C.L."/>
            <person name="Lee T.J."/>
            <person name="Akiba M."/>
            <person name="Lee H.H."/>
            <person name="Kuo T.H."/>
            <person name="Liu D."/>
            <person name="Ke H.M."/>
            <person name="Yokoi T."/>
            <person name="Roa M.B."/>
            <person name="Lu M.J."/>
            <person name="Chang Y.Y."/>
            <person name="Ann P.J."/>
            <person name="Tsai J.N."/>
            <person name="Chen C.Y."/>
            <person name="Tzean S.S."/>
            <person name="Ota Y."/>
            <person name="Hattori T."/>
            <person name="Sahashi N."/>
            <person name="Liou R.F."/>
            <person name="Kikuchi T."/>
            <person name="Tsai I.J."/>
        </authorList>
    </citation>
    <scope>NUCLEOTIDE SEQUENCE [LARGE SCALE GENOMIC DNA]</scope>
    <source>
        <strain evidence="7 8">FFPRI411160</strain>
    </source>
</reference>
<gene>
    <name evidence="7" type="ORF">PNOK_0445200</name>
</gene>
<dbReference type="Proteomes" id="UP000217199">
    <property type="component" value="Unassembled WGS sequence"/>
</dbReference>
<name>A0A286UIX7_9AGAM</name>
<keyword evidence="8" id="KW-1185">Reference proteome</keyword>
<feature type="transmembrane region" description="Helical" evidence="6">
    <location>
        <begin position="222"/>
        <end position="250"/>
    </location>
</feature>
<evidence type="ECO:0000256" key="3">
    <source>
        <dbReference type="ARBA" id="ARBA00022989"/>
    </source>
</evidence>
<evidence type="ECO:0000256" key="5">
    <source>
        <dbReference type="SAM" id="MobiDB-lite"/>
    </source>
</evidence>
<dbReference type="InterPro" id="IPR005178">
    <property type="entry name" value="Ostalpha/TMEM184C"/>
</dbReference>
<evidence type="ECO:0000313" key="7">
    <source>
        <dbReference type="EMBL" id="PAV19518.1"/>
    </source>
</evidence>
<dbReference type="EMBL" id="NBII01000004">
    <property type="protein sequence ID" value="PAV19518.1"/>
    <property type="molecule type" value="Genomic_DNA"/>
</dbReference>
<accession>A0A286UIX7</accession>
<evidence type="ECO:0000313" key="8">
    <source>
        <dbReference type="Proteomes" id="UP000217199"/>
    </source>
</evidence>
<dbReference type="OrthoDB" id="5348404at2759"/>
<feature type="transmembrane region" description="Helical" evidence="6">
    <location>
        <begin position="44"/>
        <end position="65"/>
    </location>
</feature>
<dbReference type="GO" id="GO:0016020">
    <property type="term" value="C:membrane"/>
    <property type="evidence" value="ECO:0007669"/>
    <property type="project" value="UniProtKB-SubCell"/>
</dbReference>
<dbReference type="InParanoid" id="A0A286UIX7"/>
<dbReference type="STRING" id="2282107.A0A286UIX7"/>
<comment type="subcellular location">
    <subcellularLocation>
        <location evidence="1">Membrane</location>
        <topology evidence="1">Multi-pass membrane protein</topology>
    </subcellularLocation>
</comment>
<keyword evidence="3 6" id="KW-1133">Transmembrane helix</keyword>
<proteinExistence type="predicted"/>
<organism evidence="7 8">
    <name type="scientific">Pyrrhoderma noxium</name>
    <dbReference type="NCBI Taxonomy" id="2282107"/>
    <lineage>
        <taxon>Eukaryota</taxon>
        <taxon>Fungi</taxon>
        <taxon>Dikarya</taxon>
        <taxon>Basidiomycota</taxon>
        <taxon>Agaricomycotina</taxon>
        <taxon>Agaricomycetes</taxon>
        <taxon>Hymenochaetales</taxon>
        <taxon>Hymenochaetaceae</taxon>
        <taxon>Pyrrhoderma</taxon>
    </lineage>
</organism>